<dbReference type="OMA" id="HPNTIDY"/>
<dbReference type="GO" id="GO:0005524">
    <property type="term" value="F:ATP binding"/>
    <property type="evidence" value="ECO:0007669"/>
    <property type="project" value="UniProtKB-KW"/>
</dbReference>
<dbReference type="GO" id="GO:0016020">
    <property type="term" value="C:membrane"/>
    <property type="evidence" value="ECO:0007669"/>
    <property type="project" value="UniProtKB-SubCell"/>
</dbReference>
<evidence type="ECO:0000256" key="6">
    <source>
        <dbReference type="ARBA" id="ARBA00022840"/>
    </source>
</evidence>
<evidence type="ECO:0000313" key="12">
    <source>
        <dbReference type="Proteomes" id="UP000002630"/>
    </source>
</evidence>
<feature type="transmembrane region" description="Helical" evidence="9">
    <location>
        <begin position="92"/>
        <end position="112"/>
    </location>
</feature>
<sequence length="565" mass="60696">MTKAPSTGLGRLRDALFPIYGGEETGKFLALGGIQFFIIFVLTLTRDLKDTLIITSCGAEAISFLKVYGVLPAATVFMLAYSKVSTLLSKRALFYATALPFFVFYLFFKLVMYPMRDSLHPSEAAVEALVGLPEGISYVVNLYRNWTFALFYVVSELYSSVSIGVLFWQFANDIVPVAQAKRFYPLFGQMSSLAPVVAGLCVVRFTNAKSLGGKNVAATEGLLDFVLNLVMVAGGAIFALYEVSTALSVREQRRAGGGDPVTKIAAKGKKPKLGLRDSFRVLGKSKYLGFLATLVLGYGLCIALTEVMWKRMVQNQFPDPVDYARFMGKYSSTLGITTFVVIFFGSNLIKHLGWRAGALATPVSMALLAAPLFGVVIASKGDLGGRQLAFAVMVGTVQSVLSKATKYALFDPTTQMAYIPLDEESKVKGKAAIDGLGSRLGKSGASFMQQGLVLAFGNILNAAPVVAVIFYAALGSWTYGAVRLADMFEAKTRQQEGDHKPRAIRTRGGGGHDRSSSTGGPVDDDGSSGEEGAKGQWSARYQPPANPAATSGLLHRRATSRDCQA</sequence>
<dbReference type="PANTHER" id="PTHR31187">
    <property type="match status" value="1"/>
</dbReference>
<feature type="transmembrane region" description="Helical" evidence="9">
    <location>
        <begin position="287"/>
        <end position="309"/>
    </location>
</feature>
<evidence type="ECO:0000256" key="4">
    <source>
        <dbReference type="ARBA" id="ARBA00022692"/>
    </source>
</evidence>
<gene>
    <name evidence="11" type="ORF">Esi_0073_0037</name>
</gene>
<dbReference type="Pfam" id="PF03219">
    <property type="entry name" value="TLC"/>
    <property type="match status" value="1"/>
</dbReference>
<dbReference type="Proteomes" id="UP000002630">
    <property type="component" value="Linkage Group LG04"/>
</dbReference>
<feature type="transmembrane region" description="Helical" evidence="9">
    <location>
        <begin position="225"/>
        <end position="244"/>
    </location>
</feature>
<protein>
    <recommendedName>
        <fullName evidence="9">ADP,ATP carrier protein</fullName>
    </recommendedName>
</protein>
<feature type="transmembrane region" description="Helical" evidence="9">
    <location>
        <begin position="183"/>
        <end position="205"/>
    </location>
</feature>
<keyword evidence="4 9" id="KW-0812">Transmembrane</keyword>
<dbReference type="AlphaFoldDB" id="D7G688"/>
<feature type="transmembrane region" description="Helical" evidence="9">
    <location>
        <begin position="149"/>
        <end position="171"/>
    </location>
</feature>
<evidence type="ECO:0000256" key="3">
    <source>
        <dbReference type="ARBA" id="ARBA00022448"/>
    </source>
</evidence>
<dbReference type="EMBL" id="FN648960">
    <property type="protein sequence ID" value="CBJ27483.1"/>
    <property type="molecule type" value="Genomic_DNA"/>
</dbReference>
<keyword evidence="7 9" id="KW-1133">Transmembrane helix</keyword>
<comment type="subcellular location">
    <subcellularLocation>
        <location evidence="1 9">Membrane</location>
        <topology evidence="1 9">Multi-pass membrane protein</topology>
    </subcellularLocation>
</comment>
<evidence type="ECO:0000256" key="2">
    <source>
        <dbReference type="ARBA" id="ARBA00007127"/>
    </source>
</evidence>
<dbReference type="GO" id="GO:0005471">
    <property type="term" value="F:ATP:ADP antiporter activity"/>
    <property type="evidence" value="ECO:0007669"/>
    <property type="project" value="InterPro"/>
</dbReference>
<dbReference type="PANTHER" id="PTHR31187:SF1">
    <property type="entry name" value="ADP,ATP CARRIER PROTEIN 1"/>
    <property type="match status" value="1"/>
</dbReference>
<evidence type="ECO:0000256" key="7">
    <source>
        <dbReference type="ARBA" id="ARBA00022989"/>
    </source>
</evidence>
<dbReference type="EMBL" id="FN649729">
    <property type="protein sequence ID" value="CBJ27483.1"/>
    <property type="molecule type" value="Genomic_DNA"/>
</dbReference>
<evidence type="ECO:0000256" key="8">
    <source>
        <dbReference type="ARBA" id="ARBA00023136"/>
    </source>
</evidence>
<proteinExistence type="inferred from homology"/>
<evidence type="ECO:0000256" key="10">
    <source>
        <dbReference type="SAM" id="MobiDB-lite"/>
    </source>
</evidence>
<dbReference type="eggNOG" id="ENOG502RM9E">
    <property type="taxonomic scope" value="Eukaryota"/>
</dbReference>
<organism evidence="11 12">
    <name type="scientific">Ectocarpus siliculosus</name>
    <name type="common">Brown alga</name>
    <name type="synonym">Conferva siliculosa</name>
    <dbReference type="NCBI Taxonomy" id="2880"/>
    <lineage>
        <taxon>Eukaryota</taxon>
        <taxon>Sar</taxon>
        <taxon>Stramenopiles</taxon>
        <taxon>Ochrophyta</taxon>
        <taxon>PX clade</taxon>
        <taxon>Phaeophyceae</taxon>
        <taxon>Ectocarpales</taxon>
        <taxon>Ectocarpaceae</taxon>
        <taxon>Ectocarpus</taxon>
    </lineage>
</organism>
<keyword evidence="3 9" id="KW-0813">Transport</keyword>
<evidence type="ECO:0000313" key="11">
    <source>
        <dbReference type="EMBL" id="CBJ27483.1"/>
    </source>
</evidence>
<keyword evidence="5 9" id="KW-0547">Nucleotide-binding</keyword>
<keyword evidence="8 9" id="KW-0472">Membrane</keyword>
<feature type="transmembrane region" description="Helical" evidence="9">
    <location>
        <begin position="329"/>
        <end position="349"/>
    </location>
</feature>
<evidence type="ECO:0000256" key="9">
    <source>
        <dbReference type="RuleBase" id="RU363121"/>
    </source>
</evidence>
<evidence type="ECO:0000256" key="1">
    <source>
        <dbReference type="ARBA" id="ARBA00004141"/>
    </source>
</evidence>
<feature type="transmembrane region" description="Helical" evidence="9">
    <location>
        <begin position="356"/>
        <end position="378"/>
    </location>
</feature>
<feature type="transmembrane region" description="Helical" evidence="9">
    <location>
        <begin position="452"/>
        <end position="474"/>
    </location>
</feature>
<comment type="similarity">
    <text evidence="2 9">Belongs to the ADP/ATP translocase tlc family.</text>
</comment>
<feature type="transmembrane region" description="Helical" evidence="9">
    <location>
        <begin position="57"/>
        <end position="80"/>
    </location>
</feature>
<dbReference type="InParanoid" id="D7G688"/>
<keyword evidence="6 9" id="KW-0067">ATP-binding</keyword>
<feature type="region of interest" description="Disordered" evidence="10">
    <location>
        <begin position="492"/>
        <end position="565"/>
    </location>
</feature>
<dbReference type="OrthoDB" id="2190844at2759"/>
<name>D7G688_ECTSI</name>
<dbReference type="STRING" id="2880.D7G688"/>
<dbReference type="InterPro" id="IPR004667">
    <property type="entry name" value="ADP_ATP_car_bac_type"/>
</dbReference>
<keyword evidence="12" id="KW-1185">Reference proteome</keyword>
<accession>D7G688</accession>
<feature type="compositionally biased region" description="Basic and acidic residues" evidence="10">
    <location>
        <begin position="492"/>
        <end position="501"/>
    </location>
</feature>
<feature type="transmembrane region" description="Helical" evidence="9">
    <location>
        <begin position="28"/>
        <end position="45"/>
    </location>
</feature>
<evidence type="ECO:0000256" key="5">
    <source>
        <dbReference type="ARBA" id="ARBA00022741"/>
    </source>
</evidence>
<reference evidence="11 12" key="1">
    <citation type="journal article" date="2010" name="Nature">
        <title>The Ectocarpus genome and the independent evolution of multicellularity in brown algae.</title>
        <authorList>
            <person name="Cock J.M."/>
            <person name="Sterck L."/>
            <person name="Rouze P."/>
            <person name="Scornet D."/>
            <person name="Allen A.E."/>
            <person name="Amoutzias G."/>
            <person name="Anthouard V."/>
            <person name="Artiguenave F."/>
            <person name="Aury J.M."/>
            <person name="Badger J.H."/>
            <person name="Beszteri B."/>
            <person name="Billiau K."/>
            <person name="Bonnet E."/>
            <person name="Bothwell J.H."/>
            <person name="Bowler C."/>
            <person name="Boyen C."/>
            <person name="Brownlee C."/>
            <person name="Carrano C.J."/>
            <person name="Charrier B."/>
            <person name="Cho G.Y."/>
            <person name="Coelho S.M."/>
            <person name="Collen J."/>
            <person name="Corre E."/>
            <person name="Da Silva C."/>
            <person name="Delage L."/>
            <person name="Delaroque N."/>
            <person name="Dittami S.M."/>
            <person name="Doulbeau S."/>
            <person name="Elias M."/>
            <person name="Farnham G."/>
            <person name="Gachon C.M."/>
            <person name="Gschloessl B."/>
            <person name="Heesch S."/>
            <person name="Jabbari K."/>
            <person name="Jubin C."/>
            <person name="Kawai H."/>
            <person name="Kimura K."/>
            <person name="Kloareg B."/>
            <person name="Kupper F.C."/>
            <person name="Lang D."/>
            <person name="Le Bail A."/>
            <person name="Leblanc C."/>
            <person name="Lerouge P."/>
            <person name="Lohr M."/>
            <person name="Lopez P.J."/>
            <person name="Martens C."/>
            <person name="Maumus F."/>
            <person name="Michel G."/>
            <person name="Miranda-Saavedra D."/>
            <person name="Morales J."/>
            <person name="Moreau H."/>
            <person name="Motomura T."/>
            <person name="Nagasato C."/>
            <person name="Napoli C.A."/>
            <person name="Nelson D.R."/>
            <person name="Nyvall-Collen P."/>
            <person name="Peters A.F."/>
            <person name="Pommier C."/>
            <person name="Potin P."/>
            <person name="Poulain J."/>
            <person name="Quesneville H."/>
            <person name="Read B."/>
            <person name="Rensing S.A."/>
            <person name="Ritter A."/>
            <person name="Rousvoal S."/>
            <person name="Samanta M."/>
            <person name="Samson G."/>
            <person name="Schroeder D.C."/>
            <person name="Segurens B."/>
            <person name="Strittmatter M."/>
            <person name="Tonon T."/>
            <person name="Tregear J.W."/>
            <person name="Valentin K."/>
            <person name="von Dassow P."/>
            <person name="Yamagishi T."/>
            <person name="Van de Peer Y."/>
            <person name="Wincker P."/>
        </authorList>
    </citation>
    <scope>NUCLEOTIDE SEQUENCE [LARGE SCALE GENOMIC DNA]</scope>
    <source>
        <strain evidence="12">Ec32 / CCAP1310/4</strain>
    </source>
</reference>
<dbReference type="NCBIfam" id="TIGR00769">
    <property type="entry name" value="AAA"/>
    <property type="match status" value="1"/>
</dbReference>